<dbReference type="InterPro" id="IPR050490">
    <property type="entry name" value="Bact_solute-bd_prot1"/>
</dbReference>
<comment type="caution">
    <text evidence="3">The sequence shown here is derived from an EMBL/GenBank/DDBJ whole genome shotgun (WGS) entry which is preliminary data.</text>
</comment>
<protein>
    <submittedName>
        <fullName evidence="3">Extracellular solute-binding protein</fullName>
    </submittedName>
</protein>
<evidence type="ECO:0000313" key="4">
    <source>
        <dbReference type="Proteomes" id="UP000310636"/>
    </source>
</evidence>
<accession>A0A4S4CF76</accession>
<organism evidence="3 4">
    <name type="scientific">Cohnella fermenti</name>
    <dbReference type="NCBI Taxonomy" id="2565925"/>
    <lineage>
        <taxon>Bacteria</taxon>
        <taxon>Bacillati</taxon>
        <taxon>Bacillota</taxon>
        <taxon>Bacilli</taxon>
        <taxon>Bacillales</taxon>
        <taxon>Paenibacillaceae</taxon>
        <taxon>Cohnella</taxon>
    </lineage>
</organism>
<dbReference type="PANTHER" id="PTHR43649:SF12">
    <property type="entry name" value="DIACETYLCHITOBIOSE BINDING PROTEIN DASA"/>
    <property type="match status" value="1"/>
</dbReference>
<proteinExistence type="predicted"/>
<dbReference type="AlphaFoldDB" id="A0A4S4CF76"/>
<sequence>MKFRNKALAIVALAALSTSLLSACSRNGNENTGEASESKTPATASASPSSTNEASGQPQASSLASADPVTLNFFYHDTKFDITGDSPILKKAAEATNVTLNNVAPAGGETAQAWNLMLASGEIADILAYSTAELNAIASQGALTPLDDLIDQYAPNIKQFLTDHPDIRKSITAADGKIYVIPFVSDGKAQEGWFIRKDWLDKLNLPVPTTVDEYYTTLKAFKEQDPNGNGKADEIPFFARNNVTGPYMLLPLWDAFRGANGVDFRIKDGKVSFGPAEEAYKTAMTAIASWYKEGLIDMEIFTRGNKARDELFANNTGGSLHDWFASTSNFNTTAADWVAGFDLQPIAPPASVSGQAIETTARSPLTTGRGWSISAKTKDPVVAMKYFDYWWTEEGRRLLNFGIEGETYTMVDGKPQFTETVLKEPAVVDYLIAQTGAQIYIGGWQDYAYEQQWTNKIALAGAKLYTDNNYIAADMLLPAISFTAEEENRLKEIKPAIDTYVTETSQKWYMGGADPASGFDAYLAQLKSLGIEEVTAIYQAAYDRYLQL</sequence>
<dbReference type="OrthoDB" id="9787283at2"/>
<dbReference type="EMBL" id="SSOB01000001">
    <property type="protein sequence ID" value="THF84675.1"/>
    <property type="molecule type" value="Genomic_DNA"/>
</dbReference>
<dbReference type="Proteomes" id="UP000310636">
    <property type="component" value="Unassembled WGS sequence"/>
</dbReference>
<feature type="region of interest" description="Disordered" evidence="1">
    <location>
        <begin position="26"/>
        <end position="62"/>
    </location>
</feature>
<gene>
    <name evidence="3" type="ORF">E6C55_01515</name>
</gene>
<reference evidence="3 4" key="1">
    <citation type="submission" date="2019-04" db="EMBL/GenBank/DDBJ databases">
        <title>Cohnella sp. nov. isolated from preserved vegetables.</title>
        <authorList>
            <person name="Lin S.-Y."/>
            <person name="Hung M.-H."/>
            <person name="Young C.-C."/>
        </authorList>
    </citation>
    <scope>NUCLEOTIDE SEQUENCE [LARGE SCALE GENOMIC DNA]</scope>
    <source>
        <strain evidence="3 4">CC-MHH1044</strain>
    </source>
</reference>
<feature type="signal peptide" evidence="2">
    <location>
        <begin position="1"/>
        <end position="23"/>
    </location>
</feature>
<dbReference type="SUPFAM" id="SSF53850">
    <property type="entry name" value="Periplasmic binding protein-like II"/>
    <property type="match status" value="1"/>
</dbReference>
<keyword evidence="4" id="KW-1185">Reference proteome</keyword>
<feature type="compositionally biased region" description="Low complexity" evidence="1">
    <location>
        <begin position="34"/>
        <end position="55"/>
    </location>
</feature>
<dbReference type="Gene3D" id="3.40.190.10">
    <property type="entry name" value="Periplasmic binding protein-like II"/>
    <property type="match status" value="2"/>
</dbReference>
<evidence type="ECO:0000313" key="3">
    <source>
        <dbReference type="EMBL" id="THF84675.1"/>
    </source>
</evidence>
<keyword evidence="2" id="KW-0732">Signal</keyword>
<evidence type="ECO:0000256" key="2">
    <source>
        <dbReference type="SAM" id="SignalP"/>
    </source>
</evidence>
<evidence type="ECO:0000256" key="1">
    <source>
        <dbReference type="SAM" id="MobiDB-lite"/>
    </source>
</evidence>
<dbReference type="PROSITE" id="PS51257">
    <property type="entry name" value="PROKAR_LIPOPROTEIN"/>
    <property type="match status" value="1"/>
</dbReference>
<dbReference type="PANTHER" id="PTHR43649">
    <property type="entry name" value="ARABINOSE-BINDING PROTEIN-RELATED"/>
    <property type="match status" value="1"/>
</dbReference>
<feature type="chain" id="PRO_5020996471" evidence="2">
    <location>
        <begin position="24"/>
        <end position="548"/>
    </location>
</feature>
<name>A0A4S4CF76_9BACL</name>
<dbReference type="RefSeq" id="WP_136367990.1">
    <property type="nucleotide sequence ID" value="NZ_SSOB01000001.1"/>
</dbReference>